<comment type="caution">
    <text evidence="1">The sequence shown here is derived from an EMBL/GenBank/DDBJ whole genome shotgun (WGS) entry which is preliminary data.</text>
</comment>
<organism evidence="1 2">
    <name type="scientific">Bursaphelenchus okinawaensis</name>
    <dbReference type="NCBI Taxonomy" id="465554"/>
    <lineage>
        <taxon>Eukaryota</taxon>
        <taxon>Metazoa</taxon>
        <taxon>Ecdysozoa</taxon>
        <taxon>Nematoda</taxon>
        <taxon>Chromadorea</taxon>
        <taxon>Rhabditida</taxon>
        <taxon>Tylenchina</taxon>
        <taxon>Tylenchomorpha</taxon>
        <taxon>Aphelenchoidea</taxon>
        <taxon>Aphelenchoididae</taxon>
        <taxon>Bursaphelenchus</taxon>
    </lineage>
</organism>
<accession>A0A811LMB9</accession>
<reference evidence="1" key="1">
    <citation type="submission" date="2020-09" db="EMBL/GenBank/DDBJ databases">
        <authorList>
            <person name="Kikuchi T."/>
        </authorList>
    </citation>
    <scope>NUCLEOTIDE SEQUENCE</scope>
    <source>
        <strain evidence="1">SH1</strain>
    </source>
</reference>
<dbReference type="Proteomes" id="UP000614601">
    <property type="component" value="Unassembled WGS sequence"/>
</dbReference>
<gene>
    <name evidence="1" type="ORF">BOKJ2_LOCUS12913</name>
</gene>
<evidence type="ECO:0000313" key="2">
    <source>
        <dbReference type="Proteomes" id="UP000614601"/>
    </source>
</evidence>
<dbReference type="InterPro" id="IPR035914">
    <property type="entry name" value="Sperma_CUB_dom_sf"/>
</dbReference>
<proteinExistence type="predicted"/>
<evidence type="ECO:0000313" key="1">
    <source>
        <dbReference type="EMBL" id="CAD5228854.1"/>
    </source>
</evidence>
<name>A0A811LMB9_9BILA</name>
<dbReference type="EMBL" id="CAJFDH010000006">
    <property type="protein sequence ID" value="CAD5228854.1"/>
    <property type="molecule type" value="Genomic_DNA"/>
</dbReference>
<dbReference type="Proteomes" id="UP000783686">
    <property type="component" value="Unassembled WGS sequence"/>
</dbReference>
<sequence>MWLIAGWSYYTQRSCFQCQSCYIELCLDRILKQKNEVTTVMFTDYYDTLATIWYHREYYIHKQSDSFFRINFQFAEDCQCNSTEIKASEFWKSFTSPGYSYEYCNKMDCSYHFIYDNLNYFIEIRFLELDLKESDYINFYYSNPYSQHIVKK</sequence>
<protein>
    <recommendedName>
        <fullName evidence="3">CUB domain-containing protein</fullName>
    </recommendedName>
</protein>
<dbReference type="EMBL" id="CAJFCW020000006">
    <property type="protein sequence ID" value="CAG9125143.1"/>
    <property type="molecule type" value="Genomic_DNA"/>
</dbReference>
<dbReference type="AlphaFoldDB" id="A0A811LMB9"/>
<keyword evidence="2" id="KW-1185">Reference proteome</keyword>
<dbReference type="Gene3D" id="2.60.120.290">
    <property type="entry name" value="Spermadhesin, CUB domain"/>
    <property type="match status" value="1"/>
</dbReference>
<dbReference type="SUPFAM" id="SSF49854">
    <property type="entry name" value="Spermadhesin, CUB domain"/>
    <property type="match status" value="1"/>
</dbReference>
<evidence type="ECO:0008006" key="3">
    <source>
        <dbReference type="Google" id="ProtNLM"/>
    </source>
</evidence>